<feature type="domain" description="D-isomer specific 2-hydroxyacid dehydrogenase catalytic" evidence="10">
    <location>
        <begin position="16"/>
        <end position="329"/>
    </location>
</feature>
<sequence length="419" mass="45160">MSTSTHLSLPKDKIRILLLEGVHDSAVALLKACGYDNVVRLKGALEGEALREALEGVHIVGIRSRTQLTKEVIESADRLMAIGCFCIGTNQVDLDAARLSGVPVFNAPYSNTRSVAELVMGEIVMLMRRIFPRSVECHVGEWNKSAVNSWEVRGKTLGIVGYGSIGSQLSVLAEAFGMRVLYYDVVDKLVHGNAQPVDTLEDLLGQSDVVSLHVPQLPTTANLMGAAQIRAMKKGAFLINNARGNVVDLEALAEALKSGDLLGAAIDVFPKEPKGAGELLSTPIMGLENVILTPHIGGSTVEAQERIGVEVARKLVEYSDVGSTFGAVNFPGVQLPASPRGARFMHVHHSVPGMMMKLNEVFLRAGCNVTAQFLQTDSEIGYVVIEADTAGDTELDDRLLHSLREIEGTIRARLIYKGK</sequence>
<evidence type="ECO:0000259" key="10">
    <source>
        <dbReference type="Pfam" id="PF00389"/>
    </source>
</evidence>
<evidence type="ECO:0000256" key="7">
    <source>
        <dbReference type="ARBA" id="ARBA00030455"/>
    </source>
</evidence>
<evidence type="ECO:0000313" key="14">
    <source>
        <dbReference type="Proteomes" id="UP000317730"/>
    </source>
</evidence>
<dbReference type="InterPro" id="IPR045865">
    <property type="entry name" value="ACT-like_dom_sf"/>
</dbReference>
<gene>
    <name evidence="13" type="ORF">APE01nite_03840</name>
</gene>
<dbReference type="Proteomes" id="UP000317730">
    <property type="component" value="Unassembled WGS sequence"/>
</dbReference>
<feature type="domain" description="D-isomer specific 2-hydroxyacid dehydrogenase NAD-binding" evidence="11">
    <location>
        <begin position="122"/>
        <end position="297"/>
    </location>
</feature>
<dbReference type="InterPro" id="IPR006140">
    <property type="entry name" value="D-isomer_DH_NAD-bd"/>
</dbReference>
<comment type="function">
    <text evidence="1">Catalyzes the reversible oxidation of 3-phospho-D-glycerate to 3-phosphonooxypyruvate, the first step of the phosphorylated L-serine biosynthesis pathway. Also catalyzes the reversible oxidation of 2-hydroxyglutarate to 2-oxoglutarate.</text>
</comment>
<dbReference type="Pfam" id="PF22629">
    <property type="entry name" value="ACT_AHAS_ss"/>
    <property type="match status" value="1"/>
</dbReference>
<evidence type="ECO:0000259" key="11">
    <source>
        <dbReference type="Pfam" id="PF02826"/>
    </source>
</evidence>
<dbReference type="CDD" id="cd04901">
    <property type="entry name" value="ACT_3PGDH"/>
    <property type="match status" value="1"/>
</dbReference>
<evidence type="ECO:0000259" key="12">
    <source>
        <dbReference type="Pfam" id="PF22629"/>
    </source>
</evidence>
<dbReference type="RefSeq" id="WP_141374512.1">
    <property type="nucleotide sequence ID" value="NZ_BAPL01000017.1"/>
</dbReference>
<accession>A0A4Y3TU23</accession>
<dbReference type="PANTHER" id="PTHR43761:SF1">
    <property type="entry name" value="D-ISOMER SPECIFIC 2-HYDROXYACID DEHYDROGENASE CATALYTIC DOMAIN-CONTAINING PROTEIN-RELATED"/>
    <property type="match status" value="1"/>
</dbReference>
<dbReference type="InterPro" id="IPR050418">
    <property type="entry name" value="D-iso_2-hydroxyacid_DH_PdxB"/>
</dbReference>
<protein>
    <recommendedName>
        <fullName evidence="7">2-oxoglutarate reductase</fullName>
        <ecNumber evidence="3">1.1.1.399</ecNumber>
    </recommendedName>
    <alternativeName>
        <fullName evidence="7">2-oxoglutarate reductase</fullName>
    </alternativeName>
</protein>
<dbReference type="Gene3D" id="3.30.70.260">
    <property type="match status" value="1"/>
</dbReference>
<dbReference type="InterPro" id="IPR036291">
    <property type="entry name" value="NAD(P)-bd_dom_sf"/>
</dbReference>
<keyword evidence="5" id="KW-0520">NAD</keyword>
<dbReference type="Gene3D" id="3.40.50.720">
    <property type="entry name" value="NAD(P)-binding Rossmann-like Domain"/>
    <property type="match status" value="2"/>
</dbReference>
<organism evidence="13 14">
    <name type="scientific">Acetobacter peroxydans</name>
    <dbReference type="NCBI Taxonomy" id="104098"/>
    <lineage>
        <taxon>Bacteria</taxon>
        <taxon>Pseudomonadati</taxon>
        <taxon>Pseudomonadota</taxon>
        <taxon>Alphaproteobacteria</taxon>
        <taxon>Acetobacterales</taxon>
        <taxon>Acetobacteraceae</taxon>
        <taxon>Acetobacter</taxon>
    </lineage>
</organism>
<dbReference type="InterPro" id="IPR029753">
    <property type="entry name" value="D-isomer_DH_CS"/>
</dbReference>
<keyword evidence="4 9" id="KW-0560">Oxidoreductase</keyword>
<dbReference type="Pfam" id="PF00389">
    <property type="entry name" value="2-Hacid_dh"/>
    <property type="match status" value="1"/>
</dbReference>
<dbReference type="EMBL" id="BJMV01000001">
    <property type="protein sequence ID" value="GEB84587.1"/>
    <property type="molecule type" value="Genomic_DNA"/>
</dbReference>
<dbReference type="CDD" id="cd12176">
    <property type="entry name" value="PGDH_3"/>
    <property type="match status" value="1"/>
</dbReference>
<evidence type="ECO:0000256" key="8">
    <source>
        <dbReference type="ARBA" id="ARBA00048126"/>
    </source>
</evidence>
<dbReference type="PROSITE" id="PS00671">
    <property type="entry name" value="D_2_HYDROXYACID_DH_3"/>
    <property type="match status" value="1"/>
</dbReference>
<dbReference type="InterPro" id="IPR006139">
    <property type="entry name" value="D-isomer_2_OHA_DH_cat_dom"/>
</dbReference>
<comment type="similarity">
    <text evidence="2 9">Belongs to the D-isomer specific 2-hydroxyacid dehydrogenase family.</text>
</comment>
<dbReference type="InterPro" id="IPR054480">
    <property type="entry name" value="AHAS_small-like_ACT"/>
</dbReference>
<name>A0A4Y3TU23_9PROT</name>
<evidence type="ECO:0000313" key="13">
    <source>
        <dbReference type="EMBL" id="GEB84587.1"/>
    </source>
</evidence>
<evidence type="ECO:0000256" key="4">
    <source>
        <dbReference type="ARBA" id="ARBA00023002"/>
    </source>
</evidence>
<evidence type="ECO:0000256" key="1">
    <source>
        <dbReference type="ARBA" id="ARBA00003800"/>
    </source>
</evidence>
<dbReference type="AlphaFoldDB" id="A0A4Y3TU23"/>
<dbReference type="SUPFAM" id="SSF52283">
    <property type="entry name" value="Formate/glycerate dehydrogenase catalytic domain-like"/>
    <property type="match status" value="1"/>
</dbReference>
<dbReference type="SUPFAM" id="SSF55021">
    <property type="entry name" value="ACT-like"/>
    <property type="match status" value="1"/>
</dbReference>
<dbReference type="InterPro" id="IPR029752">
    <property type="entry name" value="D-isomer_DH_CS1"/>
</dbReference>
<dbReference type="OrthoDB" id="9793626at2"/>
<dbReference type="GO" id="GO:0006564">
    <property type="term" value="P:L-serine biosynthetic process"/>
    <property type="evidence" value="ECO:0007669"/>
    <property type="project" value="UniProtKB-ARBA"/>
</dbReference>
<dbReference type="GO" id="GO:0051287">
    <property type="term" value="F:NAD binding"/>
    <property type="evidence" value="ECO:0007669"/>
    <property type="project" value="InterPro"/>
</dbReference>
<dbReference type="Pfam" id="PF02826">
    <property type="entry name" value="2-Hacid_dh_C"/>
    <property type="match status" value="1"/>
</dbReference>
<dbReference type="FunFam" id="3.40.50.720:FF:000041">
    <property type="entry name" value="D-3-phosphoglycerate dehydrogenase"/>
    <property type="match status" value="1"/>
</dbReference>
<dbReference type="SUPFAM" id="SSF51735">
    <property type="entry name" value="NAD(P)-binding Rossmann-fold domains"/>
    <property type="match status" value="1"/>
</dbReference>
<dbReference type="EC" id="1.1.1.399" evidence="3"/>
<evidence type="ECO:0000256" key="9">
    <source>
        <dbReference type="RuleBase" id="RU003719"/>
    </source>
</evidence>
<dbReference type="GO" id="GO:0004617">
    <property type="term" value="F:phosphoglycerate dehydrogenase activity"/>
    <property type="evidence" value="ECO:0007669"/>
    <property type="project" value="UniProtKB-ARBA"/>
</dbReference>
<feature type="domain" description="Acetolactate synthase small subunit-like ACT" evidence="12">
    <location>
        <begin position="345"/>
        <end position="411"/>
    </location>
</feature>
<dbReference type="GO" id="GO:0047545">
    <property type="term" value="F:(S)-2-hydroxyglutarate dehydrogenase activity"/>
    <property type="evidence" value="ECO:0007669"/>
    <property type="project" value="UniProtKB-ARBA"/>
</dbReference>
<evidence type="ECO:0000256" key="3">
    <source>
        <dbReference type="ARBA" id="ARBA00013001"/>
    </source>
</evidence>
<dbReference type="PROSITE" id="PS00670">
    <property type="entry name" value="D_2_HYDROXYACID_DH_2"/>
    <property type="match status" value="1"/>
</dbReference>
<comment type="pathway">
    <text evidence="6">Amino-acid biosynthesis.</text>
</comment>
<evidence type="ECO:0000256" key="6">
    <source>
        <dbReference type="ARBA" id="ARBA00029440"/>
    </source>
</evidence>
<proteinExistence type="inferred from homology"/>
<dbReference type="NCBIfam" id="NF008759">
    <property type="entry name" value="PRK11790.1"/>
    <property type="match status" value="1"/>
</dbReference>
<dbReference type="PROSITE" id="PS00065">
    <property type="entry name" value="D_2_HYDROXYACID_DH_1"/>
    <property type="match status" value="1"/>
</dbReference>
<evidence type="ECO:0000256" key="2">
    <source>
        <dbReference type="ARBA" id="ARBA00005854"/>
    </source>
</evidence>
<comment type="catalytic activity">
    <reaction evidence="8">
        <text>(R)-2-hydroxyglutarate + NAD(+) = 2-oxoglutarate + NADH + H(+)</text>
        <dbReference type="Rhea" id="RHEA:49612"/>
        <dbReference type="ChEBI" id="CHEBI:15378"/>
        <dbReference type="ChEBI" id="CHEBI:15801"/>
        <dbReference type="ChEBI" id="CHEBI:16810"/>
        <dbReference type="ChEBI" id="CHEBI:57540"/>
        <dbReference type="ChEBI" id="CHEBI:57945"/>
        <dbReference type="EC" id="1.1.1.399"/>
    </reaction>
</comment>
<dbReference type="PANTHER" id="PTHR43761">
    <property type="entry name" value="D-ISOMER SPECIFIC 2-HYDROXYACID DEHYDROGENASE FAMILY PROTEIN (AFU_ORTHOLOGUE AFUA_1G13630)"/>
    <property type="match status" value="1"/>
</dbReference>
<comment type="caution">
    <text evidence="13">The sequence shown here is derived from an EMBL/GenBank/DDBJ whole genome shotgun (WGS) entry which is preliminary data.</text>
</comment>
<evidence type="ECO:0000256" key="5">
    <source>
        <dbReference type="ARBA" id="ARBA00023027"/>
    </source>
</evidence>
<keyword evidence="14" id="KW-1185">Reference proteome</keyword>
<reference evidence="13 14" key="1">
    <citation type="submission" date="2019-06" db="EMBL/GenBank/DDBJ databases">
        <title>Whole genome shotgun sequence of Acetobacter peroxydans NBRC 13755.</title>
        <authorList>
            <person name="Hosoyama A."/>
            <person name="Uohara A."/>
            <person name="Ohji S."/>
            <person name="Ichikawa N."/>
        </authorList>
    </citation>
    <scope>NUCLEOTIDE SEQUENCE [LARGE SCALE GENOMIC DNA]</scope>
    <source>
        <strain evidence="13 14">NBRC 13755</strain>
    </source>
</reference>